<sequence>MAQVLAFYVLQPLPKTCRHVSTVVFHPIKVSAEMPTVEELFKEVKLEVLWQSGTKDQTSLALQLCFTPRKELCHKREQNPLSNHSESECFQLFPDKRKSYHCRRNAKKQKVTSCALAF</sequence>
<name>A0A9Q3EGS0_9BASI</name>
<dbReference type="AlphaFoldDB" id="A0A9Q3EGS0"/>
<evidence type="ECO:0000313" key="2">
    <source>
        <dbReference type="Proteomes" id="UP000765509"/>
    </source>
</evidence>
<protein>
    <submittedName>
        <fullName evidence="1">Uncharacterized protein</fullName>
    </submittedName>
</protein>
<proteinExistence type="predicted"/>
<gene>
    <name evidence="1" type="ORF">O181_060709</name>
</gene>
<dbReference type="EMBL" id="AVOT02028503">
    <property type="protein sequence ID" value="MBW0520994.1"/>
    <property type="molecule type" value="Genomic_DNA"/>
</dbReference>
<evidence type="ECO:0000313" key="1">
    <source>
        <dbReference type="EMBL" id="MBW0520994.1"/>
    </source>
</evidence>
<organism evidence="1 2">
    <name type="scientific">Austropuccinia psidii MF-1</name>
    <dbReference type="NCBI Taxonomy" id="1389203"/>
    <lineage>
        <taxon>Eukaryota</taxon>
        <taxon>Fungi</taxon>
        <taxon>Dikarya</taxon>
        <taxon>Basidiomycota</taxon>
        <taxon>Pucciniomycotina</taxon>
        <taxon>Pucciniomycetes</taxon>
        <taxon>Pucciniales</taxon>
        <taxon>Sphaerophragmiaceae</taxon>
        <taxon>Austropuccinia</taxon>
    </lineage>
</organism>
<dbReference type="Proteomes" id="UP000765509">
    <property type="component" value="Unassembled WGS sequence"/>
</dbReference>
<reference evidence="1" key="1">
    <citation type="submission" date="2021-03" db="EMBL/GenBank/DDBJ databases">
        <title>Draft genome sequence of rust myrtle Austropuccinia psidii MF-1, a brazilian biotype.</title>
        <authorList>
            <person name="Quecine M.C."/>
            <person name="Pachon D.M.R."/>
            <person name="Bonatelli M.L."/>
            <person name="Correr F.H."/>
            <person name="Franceschini L.M."/>
            <person name="Leite T.F."/>
            <person name="Margarido G.R.A."/>
            <person name="Almeida C.A."/>
            <person name="Ferrarezi J.A."/>
            <person name="Labate C.A."/>
        </authorList>
    </citation>
    <scope>NUCLEOTIDE SEQUENCE</scope>
    <source>
        <strain evidence="1">MF-1</strain>
    </source>
</reference>
<keyword evidence="2" id="KW-1185">Reference proteome</keyword>
<accession>A0A9Q3EGS0</accession>
<comment type="caution">
    <text evidence="1">The sequence shown here is derived from an EMBL/GenBank/DDBJ whole genome shotgun (WGS) entry which is preliminary data.</text>
</comment>